<sequence>MKKRNMLVKLMFWLSSLSVIVFSFILKQGLTALLVSAAFIALAGIFMKTKPTNKESN</sequence>
<name>A0AAX6NF96_PRIAR</name>
<organism evidence="2 3">
    <name type="scientific">Priestia aryabhattai</name>
    <name type="common">Bacillus aryabhattai</name>
    <dbReference type="NCBI Taxonomy" id="412384"/>
    <lineage>
        <taxon>Bacteria</taxon>
        <taxon>Bacillati</taxon>
        <taxon>Bacillota</taxon>
        <taxon>Bacilli</taxon>
        <taxon>Bacillales</taxon>
        <taxon>Bacillaceae</taxon>
        <taxon>Priestia</taxon>
    </lineage>
</organism>
<protein>
    <submittedName>
        <fullName evidence="2">Uncharacterized protein</fullName>
    </submittedName>
</protein>
<comment type="caution">
    <text evidence="2">The sequence shown here is derived from an EMBL/GenBank/DDBJ whole genome shotgun (WGS) entry which is preliminary data.</text>
</comment>
<gene>
    <name evidence="2" type="ORF">O0Q50_23550</name>
</gene>
<keyword evidence="1" id="KW-1133">Transmembrane helix</keyword>
<evidence type="ECO:0000313" key="2">
    <source>
        <dbReference type="EMBL" id="MDU9694164.1"/>
    </source>
</evidence>
<evidence type="ECO:0000256" key="1">
    <source>
        <dbReference type="SAM" id="Phobius"/>
    </source>
</evidence>
<reference evidence="2" key="1">
    <citation type="journal article" date="2022" name="J Environ Chem Eng">
        <title>Biodegradation of petroleum oil using a constructed nonpathogenic and heavy metal-tolerant bacterial consortium isolated from marine sponges.</title>
        <authorList>
            <person name="Dechsakulwatana C."/>
            <person name="Rungsihiranrut A."/>
            <person name="Muangchinda C."/>
            <person name="Ningthoujam R."/>
            <person name="Klankeo P."/>
            <person name="Pinyakong O."/>
        </authorList>
    </citation>
    <scope>NUCLEOTIDE SEQUENCE</scope>
    <source>
        <strain evidence="2">TL01-2</strain>
    </source>
</reference>
<keyword evidence="1" id="KW-0812">Transmembrane</keyword>
<dbReference type="RefSeq" id="WP_316911377.1">
    <property type="nucleotide sequence ID" value="NZ_JAPTGD010000002.1"/>
</dbReference>
<dbReference type="Proteomes" id="UP001269400">
    <property type="component" value="Unassembled WGS sequence"/>
</dbReference>
<proteinExistence type="predicted"/>
<accession>A0AAX6NF96</accession>
<evidence type="ECO:0000313" key="3">
    <source>
        <dbReference type="Proteomes" id="UP001269400"/>
    </source>
</evidence>
<reference evidence="2" key="2">
    <citation type="submission" date="2022-12" db="EMBL/GenBank/DDBJ databases">
        <authorList>
            <person name="Dechsakulwatana C."/>
            <person name="Rungsihiranrut A."/>
            <person name="Muangchinda C."/>
            <person name="Ningthoujam R."/>
            <person name="Klankeo P."/>
            <person name="Pinyakong O."/>
        </authorList>
    </citation>
    <scope>NUCLEOTIDE SEQUENCE</scope>
    <source>
        <strain evidence="2">TL01-2</strain>
    </source>
</reference>
<feature type="transmembrane region" description="Helical" evidence="1">
    <location>
        <begin position="7"/>
        <end position="26"/>
    </location>
</feature>
<keyword evidence="1" id="KW-0472">Membrane</keyword>
<dbReference type="AlphaFoldDB" id="A0AAX6NF96"/>
<feature type="transmembrane region" description="Helical" evidence="1">
    <location>
        <begin position="32"/>
        <end position="49"/>
    </location>
</feature>
<dbReference type="EMBL" id="JAPTGD010000002">
    <property type="protein sequence ID" value="MDU9694164.1"/>
    <property type="molecule type" value="Genomic_DNA"/>
</dbReference>